<protein>
    <submittedName>
        <fullName evidence="1">Uncharacterized protein</fullName>
    </submittedName>
</protein>
<gene>
    <name evidence="1" type="ORF">FHU29_004045</name>
</gene>
<comment type="caution">
    <text evidence="1">The sequence shown here is derived from an EMBL/GenBank/DDBJ whole genome shotgun (WGS) entry which is preliminary data.</text>
</comment>
<dbReference type="OrthoDB" id="5143202at2"/>
<proteinExistence type="predicted"/>
<evidence type="ECO:0000313" key="2">
    <source>
        <dbReference type="Proteomes" id="UP000567922"/>
    </source>
</evidence>
<dbReference type="Proteomes" id="UP000567922">
    <property type="component" value="Unassembled WGS sequence"/>
</dbReference>
<dbReference type="EMBL" id="JACHWS010000004">
    <property type="protein sequence ID" value="MBB3039557.1"/>
    <property type="molecule type" value="Genomic_DNA"/>
</dbReference>
<name>A0A839RT79_9ACTN</name>
<sequence length="136" mass="14537">MSKVHLTRASSTGGGGKNELFVHSASLDSGEIEVVDGIPVTCAARTVIDIARSVPFEQAVVVGDAALQREIVSKNELALTLERARNMKGIAAARRAVAFMDSRSESVGESRSRVLFHTQGVASPQCRLKSTTRSIR</sequence>
<keyword evidence="2" id="KW-1185">Reference proteome</keyword>
<dbReference type="AlphaFoldDB" id="A0A839RT79"/>
<dbReference type="RefSeq" id="WP_083962065.1">
    <property type="nucleotide sequence ID" value="NZ_BDDI01000001.1"/>
</dbReference>
<accession>A0A839RT79</accession>
<evidence type="ECO:0000313" key="1">
    <source>
        <dbReference type="EMBL" id="MBB3039557.1"/>
    </source>
</evidence>
<reference evidence="1 2" key="1">
    <citation type="submission" date="2020-08" db="EMBL/GenBank/DDBJ databases">
        <title>Sequencing the genomes of 1000 actinobacteria strains.</title>
        <authorList>
            <person name="Klenk H.-P."/>
        </authorList>
    </citation>
    <scope>NUCLEOTIDE SEQUENCE [LARGE SCALE GENOMIC DNA]</scope>
    <source>
        <strain evidence="1 2">DSM 45258</strain>
    </source>
</reference>
<organism evidence="1 2">
    <name type="scientific">Hoyosella altamirensis</name>
    <dbReference type="NCBI Taxonomy" id="616997"/>
    <lineage>
        <taxon>Bacteria</taxon>
        <taxon>Bacillati</taxon>
        <taxon>Actinomycetota</taxon>
        <taxon>Actinomycetes</taxon>
        <taxon>Mycobacteriales</taxon>
        <taxon>Hoyosellaceae</taxon>
        <taxon>Hoyosella</taxon>
    </lineage>
</organism>